<dbReference type="RefSeq" id="WP_184146570.1">
    <property type="nucleotide sequence ID" value="NZ_JACHFM010000001.1"/>
</dbReference>
<keyword evidence="2 5" id="KW-0812">Transmembrane</keyword>
<comment type="subcellular location">
    <subcellularLocation>
        <location evidence="1">Membrane</location>
        <topology evidence="1">Multi-pass membrane protein</topology>
    </subcellularLocation>
</comment>
<dbReference type="EMBL" id="JACHFM010000001">
    <property type="protein sequence ID" value="MBB5220463.1"/>
    <property type="molecule type" value="Genomic_DNA"/>
</dbReference>
<gene>
    <name evidence="6" type="ORF">HNP73_000384</name>
</gene>
<dbReference type="Proteomes" id="UP000549457">
    <property type="component" value="Unassembled WGS sequence"/>
</dbReference>
<keyword evidence="4 5" id="KW-0472">Membrane</keyword>
<evidence type="ECO:0000313" key="7">
    <source>
        <dbReference type="Proteomes" id="UP000549457"/>
    </source>
</evidence>
<evidence type="ECO:0000256" key="5">
    <source>
        <dbReference type="SAM" id="Phobius"/>
    </source>
</evidence>
<keyword evidence="3 5" id="KW-1133">Transmembrane helix</keyword>
<sequence length="233" mass="25319">MGVLVDLGRALGQFRDPRFLRVLGWAVLVTIAGLVAVFWAVMLGLGWVLPETVTLPWVGTVTFVDDLVDWAAIALMLVLSVVLMVPVAAGVVGFFLEGVAEAVEAKHYPQLPPARGMGWAEQVSDGLRFFLIVCAANIVGLIIYLTVAPLAPVIFWLVNGFLLGREYFQLVAARRIGRPAAAELGRRHFWRIWATGTAMAIPLSVPVLNLVVPILGVAVFTHQYHRLVGDAES</sequence>
<organism evidence="6 7">
    <name type="scientific">Amaricoccus macauensis</name>
    <dbReference type="NCBI Taxonomy" id="57001"/>
    <lineage>
        <taxon>Bacteria</taxon>
        <taxon>Pseudomonadati</taxon>
        <taxon>Pseudomonadota</taxon>
        <taxon>Alphaproteobacteria</taxon>
        <taxon>Rhodobacterales</taxon>
        <taxon>Paracoccaceae</taxon>
        <taxon>Amaricoccus</taxon>
    </lineage>
</organism>
<evidence type="ECO:0000256" key="2">
    <source>
        <dbReference type="ARBA" id="ARBA00022692"/>
    </source>
</evidence>
<dbReference type="InterPro" id="IPR059112">
    <property type="entry name" value="CysZ/EI24"/>
</dbReference>
<accession>A0A840SLY2</accession>
<protein>
    <submittedName>
        <fullName evidence="6">Uncharacterized protein involved in cysteine biosynthesis</fullName>
    </submittedName>
</protein>
<reference evidence="6 7" key="1">
    <citation type="submission" date="2020-08" db="EMBL/GenBank/DDBJ databases">
        <title>Genomic Encyclopedia of Type Strains, Phase IV (KMG-IV): sequencing the most valuable type-strain genomes for metagenomic binning, comparative biology and taxonomic classification.</title>
        <authorList>
            <person name="Goeker M."/>
        </authorList>
    </citation>
    <scope>NUCLEOTIDE SEQUENCE [LARGE SCALE GENOMIC DNA]</scope>
    <source>
        <strain evidence="6 7">DSM 101730</strain>
    </source>
</reference>
<feature type="transmembrane region" description="Helical" evidence="5">
    <location>
        <begin position="70"/>
        <end position="96"/>
    </location>
</feature>
<feature type="transmembrane region" description="Helical" evidence="5">
    <location>
        <begin position="22"/>
        <end position="50"/>
    </location>
</feature>
<keyword evidence="7" id="KW-1185">Reference proteome</keyword>
<dbReference type="AlphaFoldDB" id="A0A840SLY2"/>
<evidence type="ECO:0000256" key="3">
    <source>
        <dbReference type="ARBA" id="ARBA00022989"/>
    </source>
</evidence>
<proteinExistence type="predicted"/>
<feature type="transmembrane region" description="Helical" evidence="5">
    <location>
        <begin position="192"/>
        <end position="220"/>
    </location>
</feature>
<evidence type="ECO:0000256" key="1">
    <source>
        <dbReference type="ARBA" id="ARBA00004141"/>
    </source>
</evidence>
<comment type="caution">
    <text evidence="6">The sequence shown here is derived from an EMBL/GenBank/DDBJ whole genome shotgun (WGS) entry which is preliminary data.</text>
</comment>
<name>A0A840SLY2_9RHOB</name>
<evidence type="ECO:0000313" key="6">
    <source>
        <dbReference type="EMBL" id="MBB5220463.1"/>
    </source>
</evidence>
<feature type="transmembrane region" description="Helical" evidence="5">
    <location>
        <begin position="127"/>
        <end position="147"/>
    </location>
</feature>
<evidence type="ECO:0000256" key="4">
    <source>
        <dbReference type="ARBA" id="ARBA00023136"/>
    </source>
</evidence>
<dbReference type="Pfam" id="PF07264">
    <property type="entry name" value="EI24"/>
    <property type="match status" value="1"/>
</dbReference>